<dbReference type="GO" id="GO:0009168">
    <property type="term" value="P:purine ribonucleoside monophosphate biosynthetic process"/>
    <property type="evidence" value="ECO:0007669"/>
    <property type="project" value="InterPro"/>
</dbReference>
<dbReference type="NCBIfam" id="TIGR01430">
    <property type="entry name" value="aden_deam"/>
    <property type="match status" value="2"/>
</dbReference>
<dbReference type="Gene3D" id="3.20.20.140">
    <property type="entry name" value="Metal-dependent hydrolases"/>
    <property type="match status" value="2"/>
</dbReference>
<feature type="domain" description="Adenosine deaminase" evidence="9">
    <location>
        <begin position="1"/>
        <end position="303"/>
    </location>
</feature>
<accession>A0AA88IED4</accession>
<evidence type="ECO:0000256" key="1">
    <source>
        <dbReference type="ARBA" id="ARBA00001947"/>
    </source>
</evidence>
<dbReference type="EC" id="3.5.4.4" evidence="4"/>
<dbReference type="PROSITE" id="PS00485">
    <property type="entry name" value="A_DEAMINASE"/>
    <property type="match status" value="1"/>
</dbReference>
<keyword evidence="6" id="KW-0479">Metal-binding</keyword>
<comment type="similarity">
    <text evidence="3">Belongs to the metallo-dependent hydrolases superfamily. Adenosine and AMP deaminases family.</text>
</comment>
<dbReference type="InterPro" id="IPR001365">
    <property type="entry name" value="A_deaminase_dom"/>
</dbReference>
<dbReference type="GO" id="GO:0004000">
    <property type="term" value="F:adenosine deaminase activity"/>
    <property type="evidence" value="ECO:0007669"/>
    <property type="project" value="TreeGrafter"/>
</dbReference>
<keyword evidence="11" id="KW-1185">Reference proteome</keyword>
<evidence type="ECO:0000256" key="8">
    <source>
        <dbReference type="ARBA" id="ARBA00022833"/>
    </source>
</evidence>
<evidence type="ECO:0000256" key="5">
    <source>
        <dbReference type="ARBA" id="ARBA00018099"/>
    </source>
</evidence>
<dbReference type="PANTHER" id="PTHR11409:SF43">
    <property type="entry name" value="ADENOSINE DEAMINASE"/>
    <property type="match status" value="1"/>
</dbReference>
<dbReference type="InterPro" id="IPR006650">
    <property type="entry name" value="A/AMP_deam_AS"/>
</dbReference>
<evidence type="ECO:0000256" key="3">
    <source>
        <dbReference type="ARBA" id="ARBA00006676"/>
    </source>
</evidence>
<evidence type="ECO:0000313" key="11">
    <source>
        <dbReference type="Proteomes" id="UP001187531"/>
    </source>
</evidence>
<name>A0AA88IED4_ARTSF</name>
<evidence type="ECO:0000256" key="7">
    <source>
        <dbReference type="ARBA" id="ARBA00022801"/>
    </source>
</evidence>
<dbReference type="GO" id="GO:0046872">
    <property type="term" value="F:metal ion binding"/>
    <property type="evidence" value="ECO:0007669"/>
    <property type="project" value="UniProtKB-KW"/>
</dbReference>
<dbReference type="GO" id="GO:0009897">
    <property type="term" value="C:external side of plasma membrane"/>
    <property type="evidence" value="ECO:0007669"/>
    <property type="project" value="TreeGrafter"/>
</dbReference>
<dbReference type="Pfam" id="PF00962">
    <property type="entry name" value="A_deaminase"/>
    <property type="match status" value="2"/>
</dbReference>
<evidence type="ECO:0000256" key="6">
    <source>
        <dbReference type="ARBA" id="ARBA00022723"/>
    </source>
</evidence>
<proteinExistence type="inferred from homology"/>
<gene>
    <name evidence="10" type="ORF">QYM36_000284</name>
</gene>
<dbReference type="GO" id="GO:0005829">
    <property type="term" value="C:cytosol"/>
    <property type="evidence" value="ECO:0007669"/>
    <property type="project" value="TreeGrafter"/>
</dbReference>
<dbReference type="InterPro" id="IPR032466">
    <property type="entry name" value="Metal_Hydrolase"/>
</dbReference>
<sequence>VELHVHLDGCIRLETAYELTKQKNLNLPGNGTFEDFKSAIKLVESIDLDHFLSKFDIFLPAFIDDFNAIERVAYEFCQDKAGQGVIYAEAHYSPQLLLSEEQRFNEEKLNKVVESVNKGFARGKKDFGISVKTILACIRGIKGWSTDVLRLCKKYKNEGVVGMDIAGTAKKGPGMSEGELNLFDEDVMVFRTAKEEGIHRTVHAGECGGPDEVQKAIDELFAERIGHGYHCVDDPLVYKRCLDSQIHLECCPWSSFMTGSVKQDVKEHPIAKFNRDGMNFSINTDDPSVTGTTLQDEYNLAKSWGLVDADIIKAVELHVHLEGSIRLETAYELTKKKNLYLPGNGTFEDFKSAIKLEQFIDLQHFLSKLTFFHPAVVDDFEVIERVAYEFCEDKAAQGVIYVEVHCSPQWFLSEGKQLDEEYLNKVVESVTKGLSRGKEDFGINAKAVLMCLRGMKGWSTDILRLCRKYKNEGVVGMDIAGTAKKLTSAAEGGWSFLDEDLTAFRTAKEEGIHRTAHAGECDGPDEVLKAMDDLFAERIGHGYHCADDPVIYKRCLDSQIHLECCPWSSFMTGSVKQNVKDHPIIKFNKDGMNFSLNTDNPSITWTTLQDEHKLAKSWGLEDADIDRAVRTIEYVSTA</sequence>
<dbReference type="GO" id="GO:0006154">
    <property type="term" value="P:adenosine catabolic process"/>
    <property type="evidence" value="ECO:0007669"/>
    <property type="project" value="TreeGrafter"/>
</dbReference>
<comment type="subcellular location">
    <subcellularLocation>
        <location evidence="2">Cell membrane</location>
        <topology evidence="2">Peripheral membrane protein</topology>
        <orientation evidence="2">Extracellular side</orientation>
    </subcellularLocation>
</comment>
<protein>
    <recommendedName>
        <fullName evidence="5">Adenosine deaminase</fullName>
        <ecNumber evidence="4">3.5.4.4</ecNumber>
    </recommendedName>
</protein>
<reference evidence="10" key="1">
    <citation type="submission" date="2023-07" db="EMBL/GenBank/DDBJ databases">
        <title>Chromosome-level genome assembly of Artemia franciscana.</title>
        <authorList>
            <person name="Jo E."/>
        </authorList>
    </citation>
    <scope>NUCLEOTIDE SEQUENCE</scope>
    <source>
        <tissue evidence="10">Whole body</tissue>
    </source>
</reference>
<dbReference type="GO" id="GO:0060169">
    <property type="term" value="P:negative regulation of adenosine receptor signaling pathway"/>
    <property type="evidence" value="ECO:0007669"/>
    <property type="project" value="TreeGrafter"/>
</dbReference>
<keyword evidence="7" id="KW-0378">Hydrolase</keyword>
<comment type="cofactor">
    <cofactor evidence="1">
        <name>Zn(2+)</name>
        <dbReference type="ChEBI" id="CHEBI:29105"/>
    </cofactor>
</comment>
<dbReference type="SUPFAM" id="SSF51556">
    <property type="entry name" value="Metallo-dependent hydrolases"/>
    <property type="match status" value="2"/>
</dbReference>
<dbReference type="Proteomes" id="UP001187531">
    <property type="component" value="Unassembled WGS sequence"/>
</dbReference>
<evidence type="ECO:0000256" key="4">
    <source>
        <dbReference type="ARBA" id="ARBA00012784"/>
    </source>
</evidence>
<keyword evidence="8" id="KW-0862">Zinc</keyword>
<dbReference type="InterPro" id="IPR006330">
    <property type="entry name" value="Ado/ade_deaminase"/>
</dbReference>
<dbReference type="GO" id="GO:0046103">
    <property type="term" value="P:inosine biosynthetic process"/>
    <property type="evidence" value="ECO:0007669"/>
    <property type="project" value="TreeGrafter"/>
</dbReference>
<organism evidence="10 11">
    <name type="scientific">Artemia franciscana</name>
    <name type="common">Brine shrimp</name>
    <name type="synonym">Artemia sanfranciscana</name>
    <dbReference type="NCBI Taxonomy" id="6661"/>
    <lineage>
        <taxon>Eukaryota</taxon>
        <taxon>Metazoa</taxon>
        <taxon>Ecdysozoa</taxon>
        <taxon>Arthropoda</taxon>
        <taxon>Crustacea</taxon>
        <taxon>Branchiopoda</taxon>
        <taxon>Anostraca</taxon>
        <taxon>Artemiidae</taxon>
        <taxon>Artemia</taxon>
    </lineage>
</organism>
<dbReference type="AlphaFoldDB" id="A0AA88IED4"/>
<evidence type="ECO:0000313" key="10">
    <source>
        <dbReference type="EMBL" id="KAK2725739.1"/>
    </source>
</evidence>
<feature type="non-terminal residue" evidence="10">
    <location>
        <position position="638"/>
    </location>
</feature>
<feature type="domain" description="Adenosine deaminase" evidence="9">
    <location>
        <begin position="315"/>
        <end position="628"/>
    </location>
</feature>
<evidence type="ECO:0000259" key="9">
    <source>
        <dbReference type="Pfam" id="PF00962"/>
    </source>
</evidence>
<comment type="caution">
    <text evidence="10">The sequence shown here is derived from an EMBL/GenBank/DDBJ whole genome shotgun (WGS) entry which is preliminary data.</text>
</comment>
<dbReference type="FunFam" id="3.20.20.140:FF:000057">
    <property type="entry name" value="Adenosine deaminase"/>
    <property type="match status" value="1"/>
</dbReference>
<evidence type="ECO:0000256" key="2">
    <source>
        <dbReference type="ARBA" id="ARBA00004296"/>
    </source>
</evidence>
<dbReference type="PANTHER" id="PTHR11409">
    <property type="entry name" value="ADENOSINE DEAMINASE"/>
    <property type="match status" value="1"/>
</dbReference>
<dbReference type="GO" id="GO:0043103">
    <property type="term" value="P:hypoxanthine salvage"/>
    <property type="evidence" value="ECO:0007669"/>
    <property type="project" value="TreeGrafter"/>
</dbReference>
<dbReference type="EMBL" id="JAVRJZ010000002">
    <property type="protein sequence ID" value="KAK2725739.1"/>
    <property type="molecule type" value="Genomic_DNA"/>
</dbReference>